<feature type="domain" description="D-isomer specific 2-hydroxyacid dehydrogenase NAD-binding" evidence="7">
    <location>
        <begin position="104"/>
        <end position="274"/>
    </location>
</feature>
<dbReference type="InterPro" id="IPR050223">
    <property type="entry name" value="D-isomer_2-hydroxyacid_DH"/>
</dbReference>
<dbReference type="InterPro" id="IPR006139">
    <property type="entry name" value="D-isomer_2_OHA_DH_cat_dom"/>
</dbReference>
<evidence type="ECO:0000256" key="2">
    <source>
        <dbReference type="ARBA" id="ARBA00023002"/>
    </source>
</evidence>
<dbReference type="Gene3D" id="3.40.50.720">
    <property type="entry name" value="NAD(P)-binding Rossmann-like Domain"/>
    <property type="match status" value="2"/>
</dbReference>
<dbReference type="InterPro" id="IPR036291">
    <property type="entry name" value="NAD(P)-bd_dom_sf"/>
</dbReference>
<keyword evidence="3" id="KW-0520">NAD</keyword>
<organism evidence="8 9">
    <name type="scientific">Streptomonospora halophila</name>
    <dbReference type="NCBI Taxonomy" id="427369"/>
    <lineage>
        <taxon>Bacteria</taxon>
        <taxon>Bacillati</taxon>
        <taxon>Actinomycetota</taxon>
        <taxon>Actinomycetes</taxon>
        <taxon>Streptosporangiales</taxon>
        <taxon>Nocardiopsidaceae</taxon>
        <taxon>Streptomonospora</taxon>
    </lineage>
</organism>
<dbReference type="Pfam" id="PF02826">
    <property type="entry name" value="2-Hacid_dh_C"/>
    <property type="match status" value="1"/>
</dbReference>
<evidence type="ECO:0000256" key="1">
    <source>
        <dbReference type="ARBA" id="ARBA00005854"/>
    </source>
</evidence>
<feature type="compositionally biased region" description="Basic and acidic residues" evidence="5">
    <location>
        <begin position="307"/>
        <end position="317"/>
    </location>
</feature>
<feature type="region of interest" description="Disordered" evidence="5">
    <location>
        <begin position="296"/>
        <end position="317"/>
    </location>
</feature>
<dbReference type="Pfam" id="PF00389">
    <property type="entry name" value="2-Hacid_dh"/>
    <property type="match status" value="1"/>
</dbReference>
<accession>A0ABP9G6Q2</accession>
<dbReference type="PROSITE" id="PS00671">
    <property type="entry name" value="D_2_HYDROXYACID_DH_3"/>
    <property type="match status" value="1"/>
</dbReference>
<evidence type="ECO:0000313" key="8">
    <source>
        <dbReference type="EMBL" id="GAA4930726.1"/>
    </source>
</evidence>
<proteinExistence type="inferred from homology"/>
<evidence type="ECO:0000313" key="9">
    <source>
        <dbReference type="Proteomes" id="UP001499993"/>
    </source>
</evidence>
<dbReference type="PANTHER" id="PTHR10996:SF178">
    <property type="entry name" value="2-HYDROXYACID DEHYDROGENASE YGL185C-RELATED"/>
    <property type="match status" value="1"/>
</dbReference>
<dbReference type="Proteomes" id="UP001499993">
    <property type="component" value="Unassembled WGS sequence"/>
</dbReference>
<sequence length="317" mass="32772">MPKILVTTDSAHPGDEAHDLLTGAGHEVVYSTGVEGEALDGVEGAIVANNPLTARVLERATALRAIVRAGVGYDTVDVGAATRLGIRVSNLPGVNSNAVAEYTMGLLLAASRRLVDTAVGVEQGLWPRQSGRELRGAALGLVGYGRAARAVVPLARAFGMRVLCTTEHPHENAGEVRFVGLAELLRESDYVSLHTALTPATRRLIGADALAAMKPTAVLVNTARGAIVDEAALARAVATGRIAGAQLDVTGTEPLPPDSPLRGVAGITVYSHMAGQTADARRAAAIGAARELLAALRGEPESPVNHPTDHSGTEEHT</sequence>
<comment type="caution">
    <text evidence="8">The sequence shown here is derived from an EMBL/GenBank/DDBJ whole genome shotgun (WGS) entry which is preliminary data.</text>
</comment>
<dbReference type="RefSeq" id="WP_345555520.1">
    <property type="nucleotide sequence ID" value="NZ_BAABIK010000003.1"/>
</dbReference>
<evidence type="ECO:0000259" key="6">
    <source>
        <dbReference type="Pfam" id="PF00389"/>
    </source>
</evidence>
<evidence type="ECO:0000256" key="5">
    <source>
        <dbReference type="SAM" id="MobiDB-lite"/>
    </source>
</evidence>
<evidence type="ECO:0000256" key="3">
    <source>
        <dbReference type="ARBA" id="ARBA00023027"/>
    </source>
</evidence>
<protein>
    <submittedName>
        <fullName evidence="8">Hydroxyacid dehydrogenase</fullName>
    </submittedName>
</protein>
<gene>
    <name evidence="8" type="ORF">GCM10023224_08110</name>
</gene>
<reference evidence="9" key="1">
    <citation type="journal article" date="2019" name="Int. J. Syst. Evol. Microbiol.">
        <title>The Global Catalogue of Microorganisms (GCM) 10K type strain sequencing project: providing services to taxonomists for standard genome sequencing and annotation.</title>
        <authorList>
            <consortium name="The Broad Institute Genomics Platform"/>
            <consortium name="The Broad Institute Genome Sequencing Center for Infectious Disease"/>
            <person name="Wu L."/>
            <person name="Ma J."/>
        </authorList>
    </citation>
    <scope>NUCLEOTIDE SEQUENCE [LARGE SCALE GENOMIC DNA]</scope>
    <source>
        <strain evidence="9">JCM 18123</strain>
    </source>
</reference>
<dbReference type="PANTHER" id="PTHR10996">
    <property type="entry name" value="2-HYDROXYACID DEHYDROGENASE-RELATED"/>
    <property type="match status" value="1"/>
</dbReference>
<dbReference type="EMBL" id="BAABIK010000003">
    <property type="protein sequence ID" value="GAA4930726.1"/>
    <property type="molecule type" value="Genomic_DNA"/>
</dbReference>
<dbReference type="InterPro" id="IPR006140">
    <property type="entry name" value="D-isomer_DH_NAD-bd"/>
</dbReference>
<evidence type="ECO:0000259" key="7">
    <source>
        <dbReference type="Pfam" id="PF02826"/>
    </source>
</evidence>
<dbReference type="SUPFAM" id="SSF52283">
    <property type="entry name" value="Formate/glycerate dehydrogenase catalytic domain-like"/>
    <property type="match status" value="1"/>
</dbReference>
<feature type="domain" description="D-isomer specific 2-hydroxyacid dehydrogenase catalytic" evidence="6">
    <location>
        <begin position="15"/>
        <end position="305"/>
    </location>
</feature>
<dbReference type="SUPFAM" id="SSF51735">
    <property type="entry name" value="NAD(P)-binding Rossmann-fold domains"/>
    <property type="match status" value="1"/>
</dbReference>
<keyword evidence="9" id="KW-1185">Reference proteome</keyword>
<evidence type="ECO:0000256" key="4">
    <source>
        <dbReference type="RuleBase" id="RU003719"/>
    </source>
</evidence>
<dbReference type="InterPro" id="IPR029753">
    <property type="entry name" value="D-isomer_DH_CS"/>
</dbReference>
<comment type="similarity">
    <text evidence="1 4">Belongs to the D-isomer specific 2-hydroxyacid dehydrogenase family.</text>
</comment>
<name>A0ABP9G6Q2_9ACTN</name>
<keyword evidence="2 4" id="KW-0560">Oxidoreductase</keyword>